<sequence length="434" mass="46440">MIGIIFLVFVVFLALGVPIAFSVGWTSLVPYLMDSGFTADSEFVFRTMVNGLDSYVLLAIPLFMLSSSIMAASGMSDRLFNFFAYFFGERPAGMPIAVVITCLFYGAICGSGPATVAAIGTMCIPLLVRLGYDKDFVTAMTAVSGGLGVIIPPSIPYITYGLATGASVGDLFIAGFAPGILIAICLIAYVMYYIRHHDTSGLRIKEEADALKAMGFGKVFRRGFFALFAPVIILGGIYTGICSPTEAACISVVYALLVGVFAYRTIRFKELVSCLIDTAKTATPVMLILCCCTVFGRILNILNVPQTLAEIVTSNIDSKILVLLAINIFLLFTGMVMDTVPAILILAPIFWPIVQSYGVGAVHFGIIMSVNLAIGFVTPPIGTNLFVAQSLTGTPIARIAKNALPFIGMFLIALMLITYIPQISEFLPALLSTK</sequence>
<dbReference type="PIRSF" id="PIRSF006066">
    <property type="entry name" value="HI0050"/>
    <property type="match status" value="1"/>
</dbReference>
<keyword evidence="10" id="KW-1185">Reference proteome</keyword>
<dbReference type="NCBIfam" id="TIGR00786">
    <property type="entry name" value="dctM"/>
    <property type="match status" value="1"/>
</dbReference>
<feature type="transmembrane region" description="Helical" evidence="7">
    <location>
        <begin position="171"/>
        <end position="194"/>
    </location>
</feature>
<comment type="caution">
    <text evidence="9">The sequence shown here is derived from an EMBL/GenBank/DDBJ whole genome shotgun (WGS) entry which is preliminary data.</text>
</comment>
<gene>
    <name evidence="9" type="ORF">H8S11_02115</name>
</gene>
<evidence type="ECO:0000259" key="8">
    <source>
        <dbReference type="Pfam" id="PF06808"/>
    </source>
</evidence>
<dbReference type="PANTHER" id="PTHR33362:SF2">
    <property type="entry name" value="TRAP TRANSPORTER LARGE PERMEASE PROTEIN"/>
    <property type="match status" value="1"/>
</dbReference>
<dbReference type="EMBL" id="JACOPO010000001">
    <property type="protein sequence ID" value="MBC5721619.1"/>
    <property type="molecule type" value="Genomic_DNA"/>
</dbReference>
<dbReference type="GO" id="GO:0022857">
    <property type="term" value="F:transmembrane transporter activity"/>
    <property type="evidence" value="ECO:0007669"/>
    <property type="project" value="TreeGrafter"/>
</dbReference>
<feature type="transmembrane region" description="Helical" evidence="7">
    <location>
        <begin position="92"/>
        <end position="108"/>
    </location>
</feature>
<evidence type="ECO:0000313" key="9">
    <source>
        <dbReference type="EMBL" id="MBC5721619.1"/>
    </source>
</evidence>
<evidence type="ECO:0000256" key="5">
    <source>
        <dbReference type="ARBA" id="ARBA00022989"/>
    </source>
</evidence>
<evidence type="ECO:0000313" key="10">
    <source>
        <dbReference type="Proteomes" id="UP000628736"/>
    </source>
</evidence>
<keyword evidence="6 7" id="KW-0472">Membrane</keyword>
<feature type="transmembrane region" description="Helical" evidence="7">
    <location>
        <begin position="224"/>
        <end position="241"/>
    </location>
</feature>
<feature type="transmembrane region" description="Helical" evidence="7">
    <location>
        <begin position="54"/>
        <end position="72"/>
    </location>
</feature>
<reference evidence="9" key="1">
    <citation type="submission" date="2020-08" db="EMBL/GenBank/DDBJ databases">
        <title>Genome public.</title>
        <authorList>
            <person name="Liu C."/>
            <person name="Sun Q."/>
        </authorList>
    </citation>
    <scope>NUCLEOTIDE SEQUENCE</scope>
    <source>
        <strain evidence="9">NSJ-23</strain>
    </source>
</reference>
<keyword evidence="5 7" id="KW-1133">Transmembrane helix</keyword>
<keyword evidence="2" id="KW-1003">Cell membrane</keyword>
<dbReference type="AlphaFoldDB" id="A0A8J6J0K7"/>
<dbReference type="PANTHER" id="PTHR33362">
    <property type="entry name" value="SIALIC ACID TRAP TRANSPORTER PERMEASE PROTEIN SIAT-RELATED"/>
    <property type="match status" value="1"/>
</dbReference>
<feature type="transmembrane region" description="Helical" evidence="7">
    <location>
        <begin position="278"/>
        <end position="300"/>
    </location>
</feature>
<keyword evidence="4 7" id="KW-0812">Transmembrane</keyword>
<dbReference type="InterPro" id="IPR004681">
    <property type="entry name" value="TRAP_DctM"/>
</dbReference>
<dbReference type="GO" id="GO:0005886">
    <property type="term" value="C:plasma membrane"/>
    <property type="evidence" value="ECO:0007669"/>
    <property type="project" value="UniProtKB-SubCell"/>
</dbReference>
<feature type="transmembrane region" description="Helical" evidence="7">
    <location>
        <begin position="402"/>
        <end position="420"/>
    </location>
</feature>
<dbReference type="InterPro" id="IPR010656">
    <property type="entry name" value="DctM"/>
</dbReference>
<feature type="transmembrane region" description="Helical" evidence="7">
    <location>
        <begin position="247"/>
        <end position="266"/>
    </location>
</feature>
<evidence type="ECO:0000256" key="2">
    <source>
        <dbReference type="ARBA" id="ARBA00022475"/>
    </source>
</evidence>
<dbReference type="RefSeq" id="WP_147572038.1">
    <property type="nucleotide sequence ID" value="NZ_JACOPO010000001.1"/>
</dbReference>
<keyword evidence="3" id="KW-0997">Cell inner membrane</keyword>
<feature type="domain" description="TRAP C4-dicarboxylate transport system permease DctM subunit" evidence="8">
    <location>
        <begin position="6"/>
        <end position="423"/>
    </location>
</feature>
<evidence type="ECO:0000256" key="6">
    <source>
        <dbReference type="ARBA" id="ARBA00023136"/>
    </source>
</evidence>
<feature type="transmembrane region" description="Helical" evidence="7">
    <location>
        <begin position="139"/>
        <end position="159"/>
    </location>
</feature>
<dbReference type="Proteomes" id="UP000628736">
    <property type="component" value="Unassembled WGS sequence"/>
</dbReference>
<proteinExistence type="predicted"/>
<dbReference type="Pfam" id="PF06808">
    <property type="entry name" value="DctM"/>
    <property type="match status" value="1"/>
</dbReference>
<feature type="transmembrane region" description="Helical" evidence="7">
    <location>
        <begin position="359"/>
        <end position="382"/>
    </location>
</feature>
<comment type="subcellular location">
    <subcellularLocation>
        <location evidence="1">Cell inner membrane</location>
        <topology evidence="1">Multi-pass membrane protein</topology>
    </subcellularLocation>
</comment>
<organism evidence="9 10">
    <name type="scientific">Flintibacter hominis</name>
    <dbReference type="NCBI Taxonomy" id="2763048"/>
    <lineage>
        <taxon>Bacteria</taxon>
        <taxon>Bacillati</taxon>
        <taxon>Bacillota</taxon>
        <taxon>Clostridia</taxon>
        <taxon>Eubacteriales</taxon>
        <taxon>Flintibacter</taxon>
    </lineage>
</organism>
<name>A0A8J6J0K7_9FIRM</name>
<accession>A0A8J6J0K7</accession>
<evidence type="ECO:0000256" key="1">
    <source>
        <dbReference type="ARBA" id="ARBA00004429"/>
    </source>
</evidence>
<protein>
    <submittedName>
        <fullName evidence="9">TRAP transporter large permease</fullName>
    </submittedName>
</protein>
<evidence type="ECO:0000256" key="3">
    <source>
        <dbReference type="ARBA" id="ARBA00022519"/>
    </source>
</evidence>
<evidence type="ECO:0000256" key="7">
    <source>
        <dbReference type="SAM" id="Phobius"/>
    </source>
</evidence>
<evidence type="ECO:0000256" key="4">
    <source>
        <dbReference type="ARBA" id="ARBA00022692"/>
    </source>
</evidence>
<feature type="transmembrane region" description="Helical" evidence="7">
    <location>
        <begin position="320"/>
        <end position="347"/>
    </location>
</feature>